<evidence type="ECO:0000256" key="5">
    <source>
        <dbReference type="SAM" id="Phobius"/>
    </source>
</evidence>
<name>A0A7X3CW98_9BACL</name>
<evidence type="ECO:0000313" key="7">
    <source>
        <dbReference type="Proteomes" id="UP000450917"/>
    </source>
</evidence>
<dbReference type="InterPro" id="IPR004710">
    <property type="entry name" value="Bilac:Na_transpt"/>
</dbReference>
<comment type="subcellular location">
    <subcellularLocation>
        <location evidence="1">Membrane</location>
        <topology evidence="1">Multi-pass membrane protein</topology>
    </subcellularLocation>
</comment>
<evidence type="ECO:0008006" key="8">
    <source>
        <dbReference type="Google" id="ProtNLM"/>
    </source>
</evidence>
<evidence type="ECO:0000256" key="1">
    <source>
        <dbReference type="ARBA" id="ARBA00004141"/>
    </source>
</evidence>
<evidence type="ECO:0000313" key="6">
    <source>
        <dbReference type="EMBL" id="MUG73977.1"/>
    </source>
</evidence>
<sequence length="324" mass="35860">MEQLRKTNAFMEKWIYVIMPLIMLLGLTSGQGLSAWTGWTSFLFMILTFISSMQADYRKFVLLFKKPGFLVLFMAGVHLVIPWTVFQISGLVFPFHPDLVTGVTLSTLLPLGVTSIFWVAYNKASVETTLSLVSLDTLLSPFIVPLTLSVVLGSHVSLNVESLTMNLLKLVLIPTVLGMLFGEYVMKKAEKPWLKPASSLVGKACLYIIVLLNAASISEQIDAIGSNAVLLVVTLFVTLIFGYLANFLIASVFTDDRSERVAISYSGGVRNYTVGVVLAAAFFKPIVALPVLIAMLLQHPMALLFYYVFRWTRHEAKLKESSGM</sequence>
<reference evidence="6 7" key="1">
    <citation type="submission" date="2019-11" db="EMBL/GenBank/DDBJ databases">
        <title>Draft genome sequences of five Paenibacillus species of dairy origin.</title>
        <authorList>
            <person name="Olajide A.M."/>
            <person name="Chen S."/>
            <person name="Lapointe G."/>
        </authorList>
    </citation>
    <scope>NUCLEOTIDE SEQUENCE [LARGE SCALE GENOMIC DNA]</scope>
    <source>
        <strain evidence="6 7">2CS3</strain>
    </source>
</reference>
<dbReference type="InterPro" id="IPR002657">
    <property type="entry name" value="BilAc:Na_symport/Acr3"/>
</dbReference>
<feature type="transmembrane region" description="Helical" evidence="5">
    <location>
        <begin position="261"/>
        <end position="283"/>
    </location>
</feature>
<comment type="caution">
    <text evidence="6">The sequence shown here is derived from an EMBL/GenBank/DDBJ whole genome shotgun (WGS) entry which is preliminary data.</text>
</comment>
<feature type="transmembrane region" description="Helical" evidence="5">
    <location>
        <begin position="133"/>
        <end position="155"/>
    </location>
</feature>
<feature type="transmembrane region" description="Helical" evidence="5">
    <location>
        <begin position="167"/>
        <end position="185"/>
    </location>
</feature>
<accession>A0A7X3CW98</accession>
<feature type="transmembrane region" description="Helical" evidence="5">
    <location>
        <begin position="228"/>
        <end position="249"/>
    </location>
</feature>
<dbReference type="AlphaFoldDB" id="A0A7X3CW98"/>
<keyword evidence="7" id="KW-1185">Reference proteome</keyword>
<protein>
    <recommendedName>
        <fullName evidence="8">Bile acid:sodium symporter family protein</fullName>
    </recommendedName>
</protein>
<dbReference type="RefSeq" id="WP_127609976.1">
    <property type="nucleotide sequence ID" value="NZ_JARTHJ010000120.1"/>
</dbReference>
<dbReference type="GO" id="GO:0016020">
    <property type="term" value="C:membrane"/>
    <property type="evidence" value="ECO:0007669"/>
    <property type="project" value="UniProtKB-SubCell"/>
</dbReference>
<feature type="transmembrane region" description="Helical" evidence="5">
    <location>
        <begin position="99"/>
        <end position="121"/>
    </location>
</feature>
<dbReference type="InterPro" id="IPR038770">
    <property type="entry name" value="Na+/solute_symporter_sf"/>
</dbReference>
<gene>
    <name evidence="6" type="ORF">GNP93_25630</name>
</gene>
<dbReference type="PANTHER" id="PTHR10361">
    <property type="entry name" value="SODIUM-BILE ACID COTRANSPORTER"/>
    <property type="match status" value="1"/>
</dbReference>
<keyword evidence="4 5" id="KW-0472">Membrane</keyword>
<feature type="transmembrane region" description="Helical" evidence="5">
    <location>
        <begin position="14"/>
        <end position="33"/>
    </location>
</feature>
<dbReference type="PANTHER" id="PTHR10361:SF28">
    <property type="entry name" value="P3 PROTEIN-RELATED"/>
    <property type="match status" value="1"/>
</dbReference>
<feature type="transmembrane region" description="Helical" evidence="5">
    <location>
        <begin position="197"/>
        <end position="216"/>
    </location>
</feature>
<dbReference type="Proteomes" id="UP000450917">
    <property type="component" value="Unassembled WGS sequence"/>
</dbReference>
<evidence type="ECO:0000256" key="4">
    <source>
        <dbReference type="ARBA" id="ARBA00023136"/>
    </source>
</evidence>
<feature type="transmembrane region" description="Helical" evidence="5">
    <location>
        <begin position="69"/>
        <end position="93"/>
    </location>
</feature>
<keyword evidence="3 5" id="KW-1133">Transmembrane helix</keyword>
<organism evidence="6 7">
    <name type="scientific">Paenibacillus validus</name>
    <dbReference type="NCBI Taxonomy" id="44253"/>
    <lineage>
        <taxon>Bacteria</taxon>
        <taxon>Bacillati</taxon>
        <taxon>Bacillota</taxon>
        <taxon>Bacilli</taxon>
        <taxon>Bacillales</taxon>
        <taxon>Paenibacillaceae</taxon>
        <taxon>Paenibacillus</taxon>
    </lineage>
</organism>
<dbReference type="Pfam" id="PF01758">
    <property type="entry name" value="SBF"/>
    <property type="match status" value="1"/>
</dbReference>
<evidence type="ECO:0000256" key="2">
    <source>
        <dbReference type="ARBA" id="ARBA00022692"/>
    </source>
</evidence>
<dbReference type="Gene3D" id="1.20.1530.20">
    <property type="match status" value="1"/>
</dbReference>
<keyword evidence="2 5" id="KW-0812">Transmembrane</keyword>
<feature type="transmembrane region" description="Helical" evidence="5">
    <location>
        <begin position="39"/>
        <end position="57"/>
    </location>
</feature>
<evidence type="ECO:0000256" key="3">
    <source>
        <dbReference type="ARBA" id="ARBA00022989"/>
    </source>
</evidence>
<dbReference type="EMBL" id="WNZX01000038">
    <property type="protein sequence ID" value="MUG73977.1"/>
    <property type="molecule type" value="Genomic_DNA"/>
</dbReference>
<feature type="transmembrane region" description="Helical" evidence="5">
    <location>
        <begin position="289"/>
        <end position="309"/>
    </location>
</feature>
<proteinExistence type="predicted"/>